<dbReference type="PATRIC" id="fig|1302272.5.peg.646"/>
<evidence type="ECO:0000313" key="1">
    <source>
        <dbReference type="EMBL" id="KRK47187.1"/>
    </source>
</evidence>
<name>A0A0R1HRT7_9LACO</name>
<accession>A0A0R1HRT7</accession>
<evidence type="ECO:0008006" key="3">
    <source>
        <dbReference type="Google" id="ProtNLM"/>
    </source>
</evidence>
<organism evidence="1 2">
    <name type="scientific">Secundilactobacillus kimchicus JCM 15530</name>
    <dbReference type="NCBI Taxonomy" id="1302272"/>
    <lineage>
        <taxon>Bacteria</taxon>
        <taxon>Bacillati</taxon>
        <taxon>Bacillota</taxon>
        <taxon>Bacilli</taxon>
        <taxon>Lactobacillales</taxon>
        <taxon>Lactobacillaceae</taxon>
        <taxon>Secundilactobacillus</taxon>
    </lineage>
</organism>
<dbReference type="InterPro" id="IPR024096">
    <property type="entry name" value="NO_sig/Golgi_transp_ligand-bd"/>
</dbReference>
<reference evidence="1 2" key="1">
    <citation type="journal article" date="2015" name="Genome Announc.">
        <title>Expanding the biotechnology potential of lactobacilli through comparative genomics of 213 strains and associated genera.</title>
        <authorList>
            <person name="Sun Z."/>
            <person name="Harris H.M."/>
            <person name="McCann A."/>
            <person name="Guo C."/>
            <person name="Argimon S."/>
            <person name="Zhang W."/>
            <person name="Yang X."/>
            <person name="Jeffery I.B."/>
            <person name="Cooney J.C."/>
            <person name="Kagawa T.F."/>
            <person name="Liu W."/>
            <person name="Song Y."/>
            <person name="Salvetti E."/>
            <person name="Wrobel A."/>
            <person name="Rasinkangas P."/>
            <person name="Parkhill J."/>
            <person name="Rea M.C."/>
            <person name="O'Sullivan O."/>
            <person name="Ritari J."/>
            <person name="Douillard F.P."/>
            <person name="Paul Ross R."/>
            <person name="Yang R."/>
            <person name="Briner A.E."/>
            <person name="Felis G.E."/>
            <person name="de Vos W.M."/>
            <person name="Barrangou R."/>
            <person name="Klaenhammer T.R."/>
            <person name="Caufield P.W."/>
            <person name="Cui Y."/>
            <person name="Zhang H."/>
            <person name="O'Toole P.W."/>
        </authorList>
    </citation>
    <scope>NUCLEOTIDE SEQUENCE [LARGE SCALE GENOMIC DNA]</scope>
    <source>
        <strain evidence="1 2">JCM 15530</strain>
    </source>
</reference>
<dbReference type="SUPFAM" id="SSF111126">
    <property type="entry name" value="Ligand-binding domain in the NO signalling and Golgi transport"/>
    <property type="match status" value="1"/>
</dbReference>
<dbReference type="Proteomes" id="UP000050911">
    <property type="component" value="Unassembled WGS sequence"/>
</dbReference>
<dbReference type="Pfam" id="PF10702">
    <property type="entry name" value="DUF2507"/>
    <property type="match status" value="1"/>
</dbReference>
<dbReference type="EMBL" id="AZCX01000011">
    <property type="protein sequence ID" value="KRK47187.1"/>
    <property type="molecule type" value="Genomic_DNA"/>
</dbReference>
<dbReference type="Gene3D" id="3.30.1380.20">
    <property type="entry name" value="Trafficking protein particle complex subunit 3"/>
    <property type="match status" value="1"/>
</dbReference>
<gene>
    <name evidence="1" type="ORF">FC96_GL000647</name>
</gene>
<sequence length="176" mass="19414">MMNNEIYDQYLENPDRVPLFGQALIRDVVLPDILGDDVDNIAYWEGKQLARRFQLGNIEDLSRFFQQAAFGTLQLTTQSAKEWQFSLSGAPVASRLAHNLQAPFMLEAGFLAQTVEQMIGVVAETKTPLATPKTATDAITLSVHLDPQDAIADPAELTPMTLIVPDQPDSTDLPTE</sequence>
<dbReference type="RefSeq" id="WP_056943032.1">
    <property type="nucleotide sequence ID" value="NZ_AZCX01000011.1"/>
</dbReference>
<dbReference type="InterPro" id="IPR019642">
    <property type="entry name" value="DUF2507"/>
</dbReference>
<proteinExistence type="predicted"/>
<dbReference type="AlphaFoldDB" id="A0A0R1HRT7"/>
<comment type="caution">
    <text evidence="1">The sequence shown here is derived from an EMBL/GenBank/DDBJ whole genome shotgun (WGS) entry which is preliminary data.</text>
</comment>
<evidence type="ECO:0000313" key="2">
    <source>
        <dbReference type="Proteomes" id="UP000050911"/>
    </source>
</evidence>
<keyword evidence="2" id="KW-1185">Reference proteome</keyword>
<dbReference type="STRING" id="1302272.FC96_GL000647"/>
<protein>
    <recommendedName>
        <fullName evidence="3">Hydrocarbon binding protein</fullName>
    </recommendedName>
</protein>